<organism evidence="1 2">
    <name type="scientific">Endozoicomonas numazuensis</name>
    <dbReference type="NCBI Taxonomy" id="1137799"/>
    <lineage>
        <taxon>Bacteria</taxon>
        <taxon>Pseudomonadati</taxon>
        <taxon>Pseudomonadota</taxon>
        <taxon>Gammaproteobacteria</taxon>
        <taxon>Oceanospirillales</taxon>
        <taxon>Endozoicomonadaceae</taxon>
        <taxon>Endozoicomonas</taxon>
    </lineage>
</organism>
<dbReference type="STRING" id="1137799.GZ78_13995"/>
<dbReference type="OrthoDB" id="6194677at2"/>
<keyword evidence="2" id="KW-1185">Reference proteome</keyword>
<reference evidence="1 2" key="1">
    <citation type="submission" date="2014-06" db="EMBL/GenBank/DDBJ databases">
        <title>Whole Genome Sequences of Three Symbiotic Endozoicomonas Bacteria.</title>
        <authorList>
            <person name="Neave M.J."/>
            <person name="Apprill A."/>
            <person name="Voolstra C.R."/>
        </authorList>
    </citation>
    <scope>NUCLEOTIDE SEQUENCE [LARGE SCALE GENOMIC DNA]</scope>
    <source>
        <strain evidence="1 2">DSM 25634</strain>
    </source>
</reference>
<dbReference type="RefSeq" id="WP_034836038.1">
    <property type="nucleotide sequence ID" value="NZ_JOKH01000002.1"/>
</dbReference>
<gene>
    <name evidence="1" type="ORF">GZ78_13995</name>
</gene>
<name>A0A081NJE1_9GAMM</name>
<proteinExistence type="predicted"/>
<evidence type="ECO:0000313" key="2">
    <source>
        <dbReference type="Proteomes" id="UP000028073"/>
    </source>
</evidence>
<accession>A0A081NJE1</accession>
<protein>
    <submittedName>
        <fullName evidence="1">Uncharacterized protein</fullName>
    </submittedName>
</protein>
<dbReference type="EMBL" id="JOKH01000002">
    <property type="protein sequence ID" value="KEQ18564.1"/>
    <property type="molecule type" value="Genomic_DNA"/>
</dbReference>
<evidence type="ECO:0000313" key="1">
    <source>
        <dbReference type="EMBL" id="KEQ18564.1"/>
    </source>
</evidence>
<dbReference type="Proteomes" id="UP000028073">
    <property type="component" value="Unassembled WGS sequence"/>
</dbReference>
<sequence length="223" mass="24070">MITQDLFLKALNNNKAVRPQDMELLTTWFALPGRAVSAEQVVAVTGAKRASLIVNNLGKRVAAFLEVDAGTGASVVALDEKNEAGEAVWVMREELSQALLTHGSVAAEAVQEEVAPVVKAEPVKAEVKAAPVVSESEVVVEVVDSPLAKALVEFDVQFIRKAYPNTPAGQRLLKPAMVNALVTTRPVNARAYQRKIPAELRKSVNTQEVKMFLNKVLGILKAH</sequence>
<dbReference type="AlphaFoldDB" id="A0A081NJE1"/>
<comment type="caution">
    <text evidence="1">The sequence shown here is derived from an EMBL/GenBank/DDBJ whole genome shotgun (WGS) entry which is preliminary data.</text>
</comment>